<feature type="domain" description="Pyrrolo-quinoline quinone repeat" evidence="2">
    <location>
        <begin position="136"/>
        <end position="345"/>
    </location>
</feature>
<name>A0A5J4S2D0_9ZZZZ</name>
<evidence type="ECO:0000313" key="3">
    <source>
        <dbReference type="EMBL" id="KAA6339655.1"/>
    </source>
</evidence>
<dbReference type="PANTHER" id="PTHR34512:SF30">
    <property type="entry name" value="OUTER MEMBRANE PROTEIN ASSEMBLY FACTOR BAMB"/>
    <property type="match status" value="1"/>
</dbReference>
<protein>
    <submittedName>
        <fullName evidence="3">Outer membrane protein assembly factor BamB</fullName>
    </submittedName>
</protein>
<dbReference type="InterPro" id="IPR015943">
    <property type="entry name" value="WD40/YVTN_repeat-like_dom_sf"/>
</dbReference>
<gene>
    <name evidence="3" type="ORF">EZS27_012433</name>
</gene>
<dbReference type="PANTHER" id="PTHR34512">
    <property type="entry name" value="CELL SURFACE PROTEIN"/>
    <property type="match status" value="1"/>
</dbReference>
<organism evidence="3">
    <name type="scientific">termite gut metagenome</name>
    <dbReference type="NCBI Taxonomy" id="433724"/>
    <lineage>
        <taxon>unclassified sequences</taxon>
        <taxon>metagenomes</taxon>
        <taxon>organismal metagenomes</taxon>
    </lineage>
</organism>
<dbReference type="InterPro" id="IPR002372">
    <property type="entry name" value="PQQ_rpt_dom"/>
</dbReference>
<accession>A0A5J4S2D0</accession>
<comment type="caution">
    <text evidence="3">The sequence shown here is derived from an EMBL/GenBank/DDBJ whole genome shotgun (WGS) entry which is preliminary data.</text>
</comment>
<evidence type="ECO:0000256" key="1">
    <source>
        <dbReference type="SAM" id="Phobius"/>
    </source>
</evidence>
<proteinExistence type="predicted"/>
<keyword evidence="1" id="KW-0812">Transmembrane</keyword>
<dbReference type="EMBL" id="SNRY01000518">
    <property type="protein sequence ID" value="KAA6339655.1"/>
    <property type="molecule type" value="Genomic_DNA"/>
</dbReference>
<dbReference type="Gene3D" id="2.130.10.10">
    <property type="entry name" value="YVTN repeat-like/Quinoprotein amine dehydrogenase"/>
    <property type="match status" value="1"/>
</dbReference>
<dbReference type="SUPFAM" id="SSF50998">
    <property type="entry name" value="Quinoprotein alcohol dehydrogenase-like"/>
    <property type="match status" value="1"/>
</dbReference>
<sequence>METKKKVSIATIATVVVYVAIIAGWHIYTPDREFTLQAPGADNRPPGMARAANDVRIGEFFMRYGEEVSLLTGKWTCFRGKLSTNIVRAPENITPGEGEYPVQWSVETGEGHAAPVIYNGLVYFLDYDEGLSSDMLRCFSLETGREIWRRWYRVPMKRNHGFSRTAPVISDTYIITLGPQGHLMCCDPTTGDLKWSIDLQKEYKSEIPFWYAGQCPRVDEGTAIIAPAGDEVLLTGIDCATGEKLWETPNTLGYKMSHSSVMPMTLGGKKTYVYAGVGGVCGISGEKEDKGALLWSAAKWQPNVIAPSPLQLSSNSIFLVAGYGAGAALLKVDRAGAGWNASISEQYKPNEGLSSEQQTPIFYKDMIISIMPKDGGSLRDKLVAFSPADLHNPLWSSGADERFGLGPYMVINDHLFAFKEDGELYVYAIQNKRMSLLKKQRIMDGADAWGPMAYADGRLIVRDAHTVSCLKIN</sequence>
<dbReference type="InterPro" id="IPR011047">
    <property type="entry name" value="Quinoprotein_ADH-like_sf"/>
</dbReference>
<evidence type="ECO:0000259" key="2">
    <source>
        <dbReference type="Pfam" id="PF13360"/>
    </source>
</evidence>
<dbReference type="AlphaFoldDB" id="A0A5J4S2D0"/>
<reference evidence="3" key="1">
    <citation type="submission" date="2019-03" db="EMBL/GenBank/DDBJ databases">
        <title>Single cell metagenomics reveals metabolic interactions within the superorganism composed of flagellate Streblomastix strix and complex community of Bacteroidetes bacteria on its surface.</title>
        <authorList>
            <person name="Treitli S.C."/>
            <person name="Kolisko M."/>
            <person name="Husnik F."/>
            <person name="Keeling P."/>
            <person name="Hampl V."/>
        </authorList>
    </citation>
    <scope>NUCLEOTIDE SEQUENCE</scope>
    <source>
        <strain evidence="3">STM</strain>
    </source>
</reference>
<feature type="transmembrane region" description="Helical" evidence="1">
    <location>
        <begin position="7"/>
        <end position="28"/>
    </location>
</feature>
<keyword evidence="1" id="KW-0472">Membrane</keyword>
<keyword evidence="1" id="KW-1133">Transmembrane helix</keyword>
<dbReference type="Pfam" id="PF13360">
    <property type="entry name" value="PQQ_2"/>
    <property type="match status" value="1"/>
</dbReference>